<sequence>MAWRALTPSSLCQISTNYSAYTLWDLLVPAFSSVSRVGTMGDGGKCCGKRNGAKSTWGPELRKDPAVSSRAQFFPWKIGGVDRHEANPKEYSLSGMMKELGHDFIDILQWSFINIRGEHALVDDSLPDYPNLLMLLILQLFKSQGLPIGAGVKKRYVFNVFNVTYALPEPPDSFIVLFSYSHKLYGSYLGGDCWSESHDSLSGNYSPKSEPFAPGLLDSTRKASKLTFDVPKREGVTLTTRRSSTCDFRHTNAWAPDKWACRNVGMGMTKLACVTKTHAHARSCPFALGHAENLTLHSQGQRLQRRKFGYFCFSDSTGGSHAAAAILWYLNKMRGSVRSEILLKAFWIRIGLTSSVRLKGKGL</sequence>
<protein>
    <submittedName>
        <fullName evidence="1">Uncharacterized protein</fullName>
    </submittedName>
</protein>
<name>A0AAD7E2J4_9AGAR</name>
<reference evidence="1" key="1">
    <citation type="submission" date="2023-03" db="EMBL/GenBank/DDBJ databases">
        <title>Massive genome expansion in bonnet fungi (Mycena s.s.) driven by repeated elements and novel gene families across ecological guilds.</title>
        <authorList>
            <consortium name="Lawrence Berkeley National Laboratory"/>
            <person name="Harder C.B."/>
            <person name="Miyauchi S."/>
            <person name="Viragh M."/>
            <person name="Kuo A."/>
            <person name="Thoen E."/>
            <person name="Andreopoulos B."/>
            <person name="Lu D."/>
            <person name="Skrede I."/>
            <person name="Drula E."/>
            <person name="Henrissat B."/>
            <person name="Morin E."/>
            <person name="Kohler A."/>
            <person name="Barry K."/>
            <person name="LaButti K."/>
            <person name="Morin E."/>
            <person name="Salamov A."/>
            <person name="Lipzen A."/>
            <person name="Mereny Z."/>
            <person name="Hegedus B."/>
            <person name="Baldrian P."/>
            <person name="Stursova M."/>
            <person name="Weitz H."/>
            <person name="Taylor A."/>
            <person name="Grigoriev I.V."/>
            <person name="Nagy L.G."/>
            <person name="Martin F."/>
            <person name="Kauserud H."/>
        </authorList>
    </citation>
    <scope>NUCLEOTIDE SEQUENCE</scope>
    <source>
        <strain evidence="1">9144</strain>
    </source>
</reference>
<gene>
    <name evidence="1" type="ORF">GGX14DRAFT_387305</name>
</gene>
<proteinExistence type="predicted"/>
<accession>A0AAD7E2J4</accession>
<dbReference type="AlphaFoldDB" id="A0AAD7E2J4"/>
<dbReference type="EMBL" id="JARJCW010000005">
    <property type="protein sequence ID" value="KAJ7224632.1"/>
    <property type="molecule type" value="Genomic_DNA"/>
</dbReference>
<evidence type="ECO:0000313" key="2">
    <source>
        <dbReference type="Proteomes" id="UP001219525"/>
    </source>
</evidence>
<evidence type="ECO:0000313" key="1">
    <source>
        <dbReference type="EMBL" id="KAJ7224632.1"/>
    </source>
</evidence>
<dbReference type="Proteomes" id="UP001219525">
    <property type="component" value="Unassembled WGS sequence"/>
</dbReference>
<comment type="caution">
    <text evidence="1">The sequence shown here is derived from an EMBL/GenBank/DDBJ whole genome shotgun (WGS) entry which is preliminary data.</text>
</comment>
<organism evidence="1 2">
    <name type="scientific">Mycena pura</name>
    <dbReference type="NCBI Taxonomy" id="153505"/>
    <lineage>
        <taxon>Eukaryota</taxon>
        <taxon>Fungi</taxon>
        <taxon>Dikarya</taxon>
        <taxon>Basidiomycota</taxon>
        <taxon>Agaricomycotina</taxon>
        <taxon>Agaricomycetes</taxon>
        <taxon>Agaricomycetidae</taxon>
        <taxon>Agaricales</taxon>
        <taxon>Marasmiineae</taxon>
        <taxon>Mycenaceae</taxon>
        <taxon>Mycena</taxon>
    </lineage>
</organism>
<keyword evidence="2" id="KW-1185">Reference proteome</keyword>